<gene>
    <name evidence="2" type="ORF">JMA39_18470</name>
</gene>
<name>A0ABS1T2R7_9GAMM</name>
<dbReference type="Proteomes" id="UP000604898">
    <property type="component" value="Unassembled WGS sequence"/>
</dbReference>
<comment type="caution">
    <text evidence="2">The sequence shown here is derived from an EMBL/GenBank/DDBJ whole genome shotgun (WGS) entry which is preliminary data.</text>
</comment>
<evidence type="ECO:0000313" key="2">
    <source>
        <dbReference type="EMBL" id="MBL4915086.1"/>
    </source>
</evidence>
<reference evidence="2 3" key="1">
    <citation type="submission" date="2021-01" db="EMBL/GenBank/DDBJ databases">
        <title>Genome sequence of Shewanella schlegeliana JCM 11561.</title>
        <authorList>
            <person name="Zhang H."/>
            <person name="Li C."/>
        </authorList>
    </citation>
    <scope>NUCLEOTIDE SEQUENCE [LARGE SCALE GENOMIC DNA]</scope>
    <source>
        <strain evidence="2 3">JCM 11561</strain>
    </source>
</reference>
<feature type="compositionally biased region" description="Polar residues" evidence="1">
    <location>
        <begin position="641"/>
        <end position="652"/>
    </location>
</feature>
<feature type="region of interest" description="Disordered" evidence="1">
    <location>
        <begin position="271"/>
        <end position="298"/>
    </location>
</feature>
<dbReference type="EMBL" id="JAESVD010000013">
    <property type="protein sequence ID" value="MBL4915086.1"/>
    <property type="molecule type" value="Genomic_DNA"/>
</dbReference>
<feature type="compositionally biased region" description="Low complexity" evidence="1">
    <location>
        <begin position="286"/>
        <end position="297"/>
    </location>
</feature>
<organism evidence="2 3">
    <name type="scientific">Shewanella schlegeliana</name>
    <dbReference type="NCBI Taxonomy" id="190308"/>
    <lineage>
        <taxon>Bacteria</taxon>
        <taxon>Pseudomonadati</taxon>
        <taxon>Pseudomonadota</taxon>
        <taxon>Gammaproteobacteria</taxon>
        <taxon>Alteromonadales</taxon>
        <taxon>Shewanellaceae</taxon>
        <taxon>Shewanella</taxon>
    </lineage>
</organism>
<proteinExistence type="predicted"/>
<evidence type="ECO:0000313" key="3">
    <source>
        <dbReference type="Proteomes" id="UP000604898"/>
    </source>
</evidence>
<protein>
    <submittedName>
        <fullName evidence="2">YdbH domain-containing protein</fullName>
    </submittedName>
</protein>
<sequence length="1131" mass="124138">MELANSFLAPYNTQLHRLNFRPLSLSQWHISSAELSVDDSDITLSDVNILLDENTKLWAFKVSDLQGIAAAKIDVNLAPSALIASSQNSAETGPTIALNVGDFPDIALKQTNITLKGAEALGPSVELNNLSLNKLGQLTSQLNVNHKPLLSLSATLTPKLWKATTHIDLTLLQSFSRQLAATEKALHSKQTQRENKIVSDAENPSLFSPLYRFTQAIDDEHISVEAKLDSQLTLNLETAQLNSKNHLIETRITFNDFAKQTLQPTSLISASDSDFDQRQGSSHSFKQVQQKQQKQQQANGRLDFEINGHITSPKLTVMPFELVLALENNLASSDTIGRGQNSDEQLLRLLKSLNDKPFEQALFNLYQQLSPRVEESAKVTEKRPSLLVKLDKGLSYQFAQQILALPKLALVIQDSKLDAKVLVSDINYQTLESEEVSVTPIAFQLNANWIIEASHNQALTLNRLWPKLAELPYLIEFGSAALALNGTLSASQTERQTSFSISVASGAKQVANGIKVISTKSNPETNAKSPSKQFASTSSQAAFVPASQLNTLIDKTQLTLTSAAKYRYQQNHPLKSSGLHKEAESQTSLTIPSLNYEISALAGHLALNNALEEDYKLKLERMSLALQQAMSLQFTSGENIQTANSESTNAETADTKSTDTENEIAQSAKGALSTDSSLAAKLLSHTLNNQIDISVTQLSLDKSGYNRAAHSNTSQDNVRAGKYKRRHIKQKLAYFDTIDLSQKLALNHQRIHSDESWQVNDLYLTSQHLFTPNPRDLSRFDLIGDWQFKSEFAPILAFLSQTDSLPDSLDIQGNTELAMHYQLKKSQQLAFDLTLDPQVSDIQGSLNNLPFDGGNMDTQCQFSWQQDSSDKRESAFNCDNIKLSLQAFNPGVLITDIDAEAAVSFTTESQATGSQLTAQEGNETALDNADDSAAGKENLALAKQLLGVKQASVGLTAKGNLLGGQLLIPQFQLNLKKPSSAYFVLQHIDLKQLLAIQPQVGIYADGIFDGVLPVKIEKGKASVSGGKLAARAPGGLIAIGNNPAVEQMRQSQPYLEFAFSALEHLSYSELSSSFDMDAQGDAKLKVNVKGRSRGIERPIHFNYSQEENMLQLLRSLQIGDDLQNQIERAVK</sequence>
<dbReference type="InterPro" id="IPR021730">
    <property type="entry name" value="YdbH"/>
</dbReference>
<keyword evidence="3" id="KW-1185">Reference proteome</keyword>
<dbReference type="Pfam" id="PF11739">
    <property type="entry name" value="YdbH-like"/>
    <property type="match status" value="1"/>
</dbReference>
<accession>A0ABS1T2R7</accession>
<evidence type="ECO:0000256" key="1">
    <source>
        <dbReference type="SAM" id="MobiDB-lite"/>
    </source>
</evidence>
<feature type="compositionally biased region" description="Polar residues" evidence="1">
    <location>
        <begin position="271"/>
        <end position="285"/>
    </location>
</feature>
<feature type="region of interest" description="Disordered" evidence="1">
    <location>
        <begin position="641"/>
        <end position="660"/>
    </location>
</feature>